<dbReference type="OrthoDB" id="10482860at2759"/>
<reference evidence="2 3" key="1">
    <citation type="submission" date="2020-03" db="EMBL/GenBank/DDBJ databases">
        <title>Draft Genome Sequence of Cudoniella acicularis.</title>
        <authorList>
            <person name="Buettner E."/>
            <person name="Kellner H."/>
        </authorList>
    </citation>
    <scope>NUCLEOTIDE SEQUENCE [LARGE SCALE GENOMIC DNA]</scope>
    <source>
        <strain evidence="2 3">DSM 108380</strain>
    </source>
</reference>
<gene>
    <name evidence="2" type="ORF">G7Y89_g10763</name>
</gene>
<accession>A0A8H4REY9</accession>
<feature type="region of interest" description="Disordered" evidence="1">
    <location>
        <begin position="69"/>
        <end position="108"/>
    </location>
</feature>
<name>A0A8H4REY9_9HELO</name>
<dbReference type="EMBL" id="JAAMPI010000976">
    <property type="protein sequence ID" value="KAF4627396.1"/>
    <property type="molecule type" value="Genomic_DNA"/>
</dbReference>
<sequence length="108" mass="12400">MSEANNQSPSRHNELDFGSMPELPNLSNNHTTDFNLEDFFSTDVPMPSSPPRMFHLYEDPMTMQNIDWNEFSNFGGRHPNNDSNDTVIKKEPQESPQKRGDGTEKEQV</sequence>
<dbReference type="Proteomes" id="UP000566819">
    <property type="component" value="Unassembled WGS sequence"/>
</dbReference>
<dbReference type="AlphaFoldDB" id="A0A8H4REY9"/>
<evidence type="ECO:0000313" key="3">
    <source>
        <dbReference type="Proteomes" id="UP000566819"/>
    </source>
</evidence>
<organism evidence="2 3">
    <name type="scientific">Cudoniella acicularis</name>
    <dbReference type="NCBI Taxonomy" id="354080"/>
    <lineage>
        <taxon>Eukaryota</taxon>
        <taxon>Fungi</taxon>
        <taxon>Dikarya</taxon>
        <taxon>Ascomycota</taxon>
        <taxon>Pezizomycotina</taxon>
        <taxon>Leotiomycetes</taxon>
        <taxon>Helotiales</taxon>
        <taxon>Tricladiaceae</taxon>
        <taxon>Cudoniella</taxon>
    </lineage>
</organism>
<feature type="region of interest" description="Disordered" evidence="1">
    <location>
        <begin position="1"/>
        <end position="33"/>
    </location>
</feature>
<evidence type="ECO:0000256" key="1">
    <source>
        <dbReference type="SAM" id="MobiDB-lite"/>
    </source>
</evidence>
<feature type="compositionally biased region" description="Polar residues" evidence="1">
    <location>
        <begin position="1"/>
        <end position="10"/>
    </location>
</feature>
<protein>
    <submittedName>
        <fullName evidence="2">Uncharacterized protein</fullName>
    </submittedName>
</protein>
<feature type="compositionally biased region" description="Basic and acidic residues" evidence="1">
    <location>
        <begin position="87"/>
        <end position="108"/>
    </location>
</feature>
<comment type="caution">
    <text evidence="2">The sequence shown here is derived from an EMBL/GenBank/DDBJ whole genome shotgun (WGS) entry which is preliminary data.</text>
</comment>
<keyword evidence="3" id="KW-1185">Reference proteome</keyword>
<proteinExistence type="predicted"/>
<evidence type="ECO:0000313" key="2">
    <source>
        <dbReference type="EMBL" id="KAF4627396.1"/>
    </source>
</evidence>